<dbReference type="InterPro" id="IPR003004">
    <property type="entry name" value="GspF/PilC"/>
</dbReference>
<organism evidence="9 10">
    <name type="scientific">Caproiciproducens galactitolivorans</name>
    <dbReference type="NCBI Taxonomy" id="642589"/>
    <lineage>
        <taxon>Bacteria</taxon>
        <taxon>Bacillati</taxon>
        <taxon>Bacillota</taxon>
        <taxon>Clostridia</taxon>
        <taxon>Eubacteriales</taxon>
        <taxon>Acutalibacteraceae</taxon>
        <taxon>Caproiciproducens</taxon>
    </lineage>
</organism>
<dbReference type="EMBL" id="JAPOHA010000008">
    <property type="protein sequence ID" value="MCY1714418.1"/>
    <property type="molecule type" value="Genomic_DNA"/>
</dbReference>
<sequence length="411" mass="45736">MRYFYTAVNHKNKKSHGSINAETKAEAILRLQNEGLTALALTSGEAADSAPKSVWNMELTGNDIHKAKVSKKKLLAMMNQMGVMMKAGVSLPMAMEVLIDGEKDKNFRRILSEMNRDLYTGAPISETMAKFRAFPTIVVNIVHSGETNGRLDTAFQRCANILEKEIELGAKIRGATGYPLFLLFLTLLLMVLMNAIVLPNFSMIFKEFGADLPQITVHVMSLSTFITEKWPLILLTIFLLVSAFILLKKRSVPFSRAVDRSLLKIPGIGPLLRKSYIARFCRIMSSLVESGVEIVKALEIARDVLPNRYIKDQLSQIAEEVKVGSSINASMAKFPVFDALLVSMIKVGEESGMLAETLEKMAALYEEQTDESTKRLTRMLEPAMTIFIALIVGTVIISIVIPMFSMYNIIK</sequence>
<evidence type="ECO:0000256" key="7">
    <source>
        <dbReference type="SAM" id="Phobius"/>
    </source>
</evidence>
<comment type="caution">
    <text evidence="9">The sequence shown here is derived from an EMBL/GenBank/DDBJ whole genome shotgun (WGS) entry which is preliminary data.</text>
</comment>
<dbReference type="PANTHER" id="PTHR30012">
    <property type="entry name" value="GENERAL SECRETION PATHWAY PROTEIN"/>
    <property type="match status" value="1"/>
</dbReference>
<comment type="subcellular location">
    <subcellularLocation>
        <location evidence="1">Cell membrane</location>
        <topology evidence="1">Multi-pass membrane protein</topology>
    </subcellularLocation>
</comment>
<keyword evidence="5 7" id="KW-1133">Transmembrane helix</keyword>
<feature type="transmembrane region" description="Helical" evidence="7">
    <location>
        <begin position="230"/>
        <end position="247"/>
    </location>
</feature>
<comment type="similarity">
    <text evidence="2">Belongs to the GSP F family.</text>
</comment>
<proteinExistence type="inferred from homology"/>
<evidence type="ECO:0000256" key="5">
    <source>
        <dbReference type="ARBA" id="ARBA00022989"/>
    </source>
</evidence>
<evidence type="ECO:0000259" key="8">
    <source>
        <dbReference type="Pfam" id="PF00482"/>
    </source>
</evidence>
<dbReference type="Proteomes" id="UP001082703">
    <property type="component" value="Unassembled WGS sequence"/>
</dbReference>
<feature type="domain" description="Type II secretion system protein GspF" evidence="8">
    <location>
        <begin position="78"/>
        <end position="199"/>
    </location>
</feature>
<evidence type="ECO:0000256" key="2">
    <source>
        <dbReference type="ARBA" id="ARBA00005745"/>
    </source>
</evidence>
<keyword evidence="3" id="KW-1003">Cell membrane</keyword>
<evidence type="ECO:0000256" key="3">
    <source>
        <dbReference type="ARBA" id="ARBA00022475"/>
    </source>
</evidence>
<dbReference type="InterPro" id="IPR042094">
    <property type="entry name" value="T2SS_GspF_sf"/>
</dbReference>
<keyword evidence="6 7" id="KW-0472">Membrane</keyword>
<keyword evidence="4 7" id="KW-0812">Transmembrane</keyword>
<dbReference type="Pfam" id="PF00482">
    <property type="entry name" value="T2SSF"/>
    <property type="match status" value="2"/>
</dbReference>
<feature type="transmembrane region" description="Helical" evidence="7">
    <location>
        <begin position="384"/>
        <end position="410"/>
    </location>
</feature>
<feature type="transmembrane region" description="Helical" evidence="7">
    <location>
        <begin position="180"/>
        <end position="198"/>
    </location>
</feature>
<dbReference type="InterPro" id="IPR018076">
    <property type="entry name" value="T2SS_GspF_dom"/>
</dbReference>
<dbReference type="PANTHER" id="PTHR30012:SF0">
    <property type="entry name" value="TYPE II SECRETION SYSTEM PROTEIN F-RELATED"/>
    <property type="match status" value="1"/>
</dbReference>
<evidence type="ECO:0000256" key="6">
    <source>
        <dbReference type="ARBA" id="ARBA00023136"/>
    </source>
</evidence>
<keyword evidence="10" id="KW-1185">Reference proteome</keyword>
<evidence type="ECO:0000256" key="1">
    <source>
        <dbReference type="ARBA" id="ARBA00004651"/>
    </source>
</evidence>
<dbReference type="RefSeq" id="WP_268058469.1">
    <property type="nucleotide sequence ID" value="NZ_JAPOHA010000008.1"/>
</dbReference>
<evidence type="ECO:0000256" key="4">
    <source>
        <dbReference type="ARBA" id="ARBA00022692"/>
    </source>
</evidence>
<reference evidence="9 10" key="1">
    <citation type="submission" date="2022-11" db="EMBL/GenBank/DDBJ databases">
        <authorList>
            <person name="Caiyu Z."/>
        </authorList>
    </citation>
    <scope>NUCLEOTIDE SEQUENCE [LARGE SCALE GENOMIC DNA]</scope>
    <source>
        <strain evidence="9 10">YR-4</strain>
    </source>
</reference>
<evidence type="ECO:0000313" key="9">
    <source>
        <dbReference type="EMBL" id="MCY1714418.1"/>
    </source>
</evidence>
<evidence type="ECO:0000313" key="10">
    <source>
        <dbReference type="Proteomes" id="UP001082703"/>
    </source>
</evidence>
<protein>
    <submittedName>
        <fullName evidence="9">Type II secretion system F family protein</fullName>
    </submittedName>
</protein>
<dbReference type="Gene3D" id="1.20.81.30">
    <property type="entry name" value="Type II secretion system (T2SS), domain F"/>
    <property type="match status" value="2"/>
</dbReference>
<accession>A0ABT4BWU8</accession>
<dbReference type="PRINTS" id="PR00812">
    <property type="entry name" value="BCTERIALGSPF"/>
</dbReference>
<feature type="domain" description="Type II secretion system protein GspF" evidence="8">
    <location>
        <begin position="280"/>
        <end position="402"/>
    </location>
</feature>
<name>A0ABT4BWU8_9FIRM</name>
<gene>
    <name evidence="9" type="ORF">OUY18_09130</name>
</gene>